<dbReference type="PANTHER" id="PTHR39683">
    <property type="entry name" value="CONSERVED PROTEIN TB16.3"/>
    <property type="match status" value="1"/>
</dbReference>
<name>A0A1I0U4J9_9NOCA</name>
<keyword evidence="4" id="KW-1185">Reference proteome</keyword>
<gene>
    <name evidence="1" type="ORF">HQ605_16770</name>
    <name evidence="2" type="ORF">SAMN05444374_11360</name>
</gene>
<proteinExistence type="predicted"/>
<evidence type="ECO:0000313" key="1">
    <source>
        <dbReference type="EMBL" id="MBY6322480.1"/>
    </source>
</evidence>
<protein>
    <submittedName>
        <fullName evidence="2">Polyketide cyclase / dehydrase and lipid transport</fullName>
    </submittedName>
    <submittedName>
        <fullName evidence="1">SRPBCC family protein</fullName>
    </submittedName>
</protein>
<organism evidence="2 3">
    <name type="scientific">Rhodococcoides kroppenstedtii</name>
    <dbReference type="NCBI Taxonomy" id="293050"/>
    <lineage>
        <taxon>Bacteria</taxon>
        <taxon>Bacillati</taxon>
        <taxon>Actinomycetota</taxon>
        <taxon>Actinomycetes</taxon>
        <taxon>Mycobacteriales</taxon>
        <taxon>Nocardiaceae</taxon>
        <taxon>Rhodococcoides</taxon>
    </lineage>
</organism>
<dbReference type="Pfam" id="PF10604">
    <property type="entry name" value="Polyketide_cyc2"/>
    <property type="match status" value="1"/>
</dbReference>
<evidence type="ECO:0000313" key="3">
    <source>
        <dbReference type="Proteomes" id="UP000182054"/>
    </source>
</evidence>
<reference evidence="1 4" key="2">
    <citation type="submission" date="2020-06" db="EMBL/GenBank/DDBJ databases">
        <title>Taxonomy, biology and ecology of Rhodococcus bacteria occurring in California pistachio and other woody hosts as revealed by genome sequence analyses.</title>
        <authorList>
            <person name="Gai Y."/>
            <person name="Riely B."/>
        </authorList>
    </citation>
    <scope>NUCLEOTIDE SEQUENCE [LARGE SCALE GENOMIC DNA]</scope>
    <source>
        <strain evidence="1 4">BP-284</strain>
    </source>
</reference>
<dbReference type="Proteomes" id="UP000182054">
    <property type="component" value="Unassembled WGS sequence"/>
</dbReference>
<dbReference type="OrthoDB" id="4730534at2"/>
<accession>A0A1I0U4J9</accession>
<evidence type="ECO:0000313" key="4">
    <source>
        <dbReference type="Proteomes" id="UP001520140"/>
    </source>
</evidence>
<dbReference type="InterPro" id="IPR023393">
    <property type="entry name" value="START-like_dom_sf"/>
</dbReference>
<dbReference type="RefSeq" id="WP_068102648.1">
    <property type="nucleotide sequence ID" value="NZ_CP135915.1"/>
</dbReference>
<dbReference type="EMBL" id="FOJN01000013">
    <property type="protein sequence ID" value="SFA58934.1"/>
    <property type="molecule type" value="Genomic_DNA"/>
</dbReference>
<dbReference type="InterPro" id="IPR019587">
    <property type="entry name" value="Polyketide_cyclase/dehydratase"/>
</dbReference>
<dbReference type="SUPFAM" id="SSF55961">
    <property type="entry name" value="Bet v1-like"/>
    <property type="match status" value="1"/>
</dbReference>
<dbReference type="GeneID" id="85486955"/>
<dbReference type="Gene3D" id="3.30.530.20">
    <property type="match status" value="1"/>
</dbReference>
<evidence type="ECO:0000313" key="2">
    <source>
        <dbReference type="EMBL" id="SFA58934.1"/>
    </source>
</evidence>
<dbReference type="EMBL" id="JABUKG010000021">
    <property type="protein sequence ID" value="MBY6322480.1"/>
    <property type="molecule type" value="Genomic_DNA"/>
</dbReference>
<sequence length="142" mass="15506">MAVSGSREVDIEAPPADVLAVIADLEGLPAWSSIHKKVSVRERDDAGRPLVAEMTVAVMGITDEQVLEFAWTDTSVSWKVVESTQQKSQTARYDLTETDRGTHLTFEITLDPKIPVPGFIVKRGTKTVLETATDGLRQQVVG</sequence>
<dbReference type="CDD" id="cd07819">
    <property type="entry name" value="SRPBCC_2"/>
    <property type="match status" value="1"/>
</dbReference>
<dbReference type="PANTHER" id="PTHR39683:SF4">
    <property type="entry name" value="COENZYME Q-BINDING PROTEIN COQ10 START DOMAIN-CONTAINING PROTEIN"/>
    <property type="match status" value="1"/>
</dbReference>
<dbReference type="Proteomes" id="UP001520140">
    <property type="component" value="Unassembled WGS sequence"/>
</dbReference>
<reference evidence="2 3" key="1">
    <citation type="submission" date="2016-10" db="EMBL/GenBank/DDBJ databases">
        <authorList>
            <person name="de Groot N.N."/>
        </authorList>
    </citation>
    <scope>NUCLEOTIDE SEQUENCE [LARGE SCALE GENOMIC DNA]</scope>
    <source>
        <strain evidence="2 3">DSM 44908</strain>
    </source>
</reference>
<dbReference type="AlphaFoldDB" id="A0A1I0U4J9"/>